<protein>
    <submittedName>
        <fullName evidence="7">Glycoside hydrolase family 32 protein</fullName>
    </submittedName>
</protein>
<dbReference type="CDD" id="cd18622">
    <property type="entry name" value="GH32_Inu-like"/>
    <property type="match status" value="1"/>
</dbReference>
<dbReference type="InterPro" id="IPR013148">
    <property type="entry name" value="Glyco_hydro_32_N"/>
</dbReference>
<name>A0A4V1HDZ0_9GAMM</name>
<keyword evidence="3 4" id="KW-0326">Glycosidase</keyword>
<dbReference type="InterPro" id="IPR001362">
    <property type="entry name" value="Glyco_hydro_32"/>
</dbReference>
<dbReference type="GO" id="GO:0005737">
    <property type="term" value="C:cytoplasm"/>
    <property type="evidence" value="ECO:0007669"/>
    <property type="project" value="TreeGrafter"/>
</dbReference>
<dbReference type="AlphaFoldDB" id="A0A4V1HDZ0"/>
<dbReference type="SMART" id="SM00640">
    <property type="entry name" value="Glyco_32"/>
    <property type="match status" value="1"/>
</dbReference>
<reference evidence="7 8" key="1">
    <citation type="submission" date="2019-05" db="EMBL/GenBank/DDBJ databases">
        <title>Complete genome sequence of Pseudoalteromonas sp. 16-SW-7(T) isolated from the Okhotsk Sea, Russia.</title>
        <authorList>
            <person name="Nguyen T.H."/>
            <person name="Nedashkovskaya O.I."/>
            <person name="Kim S.-G."/>
        </authorList>
    </citation>
    <scope>NUCLEOTIDE SEQUENCE [LARGE SCALE GENOMIC DNA]</scope>
    <source>
        <strain evidence="7 8">16-SW-7</strain>
    </source>
</reference>
<feature type="domain" description="Glycosyl hydrolase family 32 C-terminal" evidence="6">
    <location>
        <begin position="356"/>
        <end position="476"/>
    </location>
</feature>
<dbReference type="GeneID" id="88777651"/>
<dbReference type="Pfam" id="PF08244">
    <property type="entry name" value="Glyco_hydro_32C"/>
    <property type="match status" value="1"/>
</dbReference>
<dbReference type="SUPFAM" id="SSF49899">
    <property type="entry name" value="Concanavalin A-like lectins/glucanases"/>
    <property type="match status" value="1"/>
</dbReference>
<dbReference type="InterPro" id="IPR013189">
    <property type="entry name" value="Glyco_hydro_32_C"/>
</dbReference>
<evidence type="ECO:0000256" key="1">
    <source>
        <dbReference type="ARBA" id="ARBA00009902"/>
    </source>
</evidence>
<evidence type="ECO:0000313" key="8">
    <source>
        <dbReference type="Proteomes" id="UP000310065"/>
    </source>
</evidence>
<organism evidence="7 8">
    <name type="scientific">Pseudoalteromonas distincta</name>
    <dbReference type="NCBI Taxonomy" id="77608"/>
    <lineage>
        <taxon>Bacteria</taxon>
        <taxon>Pseudomonadati</taxon>
        <taxon>Pseudomonadota</taxon>
        <taxon>Gammaproteobacteria</taxon>
        <taxon>Alteromonadales</taxon>
        <taxon>Pseudoalteromonadaceae</taxon>
        <taxon>Pseudoalteromonas</taxon>
    </lineage>
</organism>
<dbReference type="KEGG" id="pdv:FFU37_18450"/>
<dbReference type="Proteomes" id="UP000310065">
    <property type="component" value="Chromosome S1"/>
</dbReference>
<dbReference type="PANTHER" id="PTHR42800">
    <property type="entry name" value="EXOINULINASE INUD (AFU_ORTHOLOGUE AFUA_5G00480)"/>
    <property type="match status" value="1"/>
</dbReference>
<gene>
    <name evidence="7" type="ORF">FFU37_18450</name>
</gene>
<evidence type="ECO:0000256" key="3">
    <source>
        <dbReference type="ARBA" id="ARBA00023295"/>
    </source>
</evidence>
<dbReference type="RefSeq" id="WP_138490254.1">
    <property type="nucleotide sequence ID" value="NZ_CP040559.1"/>
</dbReference>
<dbReference type="Gene3D" id="2.115.10.20">
    <property type="entry name" value="Glycosyl hydrolase domain, family 43"/>
    <property type="match status" value="1"/>
</dbReference>
<sequence length="480" mass="54798">MQSSTKQNDLIEQRSWTPQYHFYKPNHWINDPNGLFYLNGTYHLFFQLNPDDVVWGNMHWGHATSDDLINWQHQPIALYAEPEGLGYIFSGGAIVDKNNTSGFAKNGETPIVATFTQQSKDETQVQSIAYSLDEGKSFTVYDQNPVIPNPGLKDFRDPKVTWYEKGQFWIKTVVAGQCIHIYKSNDLKTWHKLSEFGHKIGAHGGVWECPDLFPLICSDTDTERWVLIISINPGGPNGGSATQYFIGDFDGEKFVSQDEQIRWLDYGTDCYAGITWDNTPNIKHSRTYIAWMSNWQYANNTPDNTWRGAMTLPRTMYLKKAEQSYYLLTPSAVKLPQDTVRLQYCLSKEQPISVPEAYSLECDISLTQGNIALVWKNDCNEQFRLEIDADTQSVTADRTKAGFTDKGFDSVIKMPLSKHECTNLQLEIFVDECSIELFFNNGAHCITALVFPKQAFSQLHIDQSSKKESLENLKITKYTK</sequence>
<dbReference type="EMBL" id="CP040559">
    <property type="protein sequence ID" value="QCU76445.1"/>
    <property type="molecule type" value="Genomic_DNA"/>
</dbReference>
<comment type="similarity">
    <text evidence="1 4">Belongs to the glycosyl hydrolase 32 family.</text>
</comment>
<dbReference type="SUPFAM" id="SSF75005">
    <property type="entry name" value="Arabinanase/levansucrase/invertase"/>
    <property type="match status" value="1"/>
</dbReference>
<evidence type="ECO:0000259" key="5">
    <source>
        <dbReference type="Pfam" id="PF00251"/>
    </source>
</evidence>
<dbReference type="GO" id="GO:0005987">
    <property type="term" value="P:sucrose catabolic process"/>
    <property type="evidence" value="ECO:0007669"/>
    <property type="project" value="TreeGrafter"/>
</dbReference>
<dbReference type="Pfam" id="PF00251">
    <property type="entry name" value="Glyco_hydro_32N"/>
    <property type="match status" value="1"/>
</dbReference>
<evidence type="ECO:0000256" key="2">
    <source>
        <dbReference type="ARBA" id="ARBA00022801"/>
    </source>
</evidence>
<accession>A0A4V1HDZ0</accession>
<keyword evidence="2 4" id="KW-0378">Hydrolase</keyword>
<proteinExistence type="inferred from homology"/>
<dbReference type="InterPro" id="IPR023296">
    <property type="entry name" value="Glyco_hydro_beta-prop_sf"/>
</dbReference>
<dbReference type="Gene3D" id="2.60.120.560">
    <property type="entry name" value="Exo-inulinase, domain 1"/>
    <property type="match status" value="1"/>
</dbReference>
<dbReference type="PANTHER" id="PTHR42800:SF1">
    <property type="entry name" value="EXOINULINASE INUD (AFU_ORTHOLOGUE AFUA_5G00480)"/>
    <property type="match status" value="1"/>
</dbReference>
<evidence type="ECO:0000256" key="4">
    <source>
        <dbReference type="RuleBase" id="RU362110"/>
    </source>
</evidence>
<evidence type="ECO:0000313" key="7">
    <source>
        <dbReference type="EMBL" id="QCU76445.1"/>
    </source>
</evidence>
<evidence type="ECO:0000259" key="6">
    <source>
        <dbReference type="Pfam" id="PF08244"/>
    </source>
</evidence>
<dbReference type="InterPro" id="IPR013320">
    <property type="entry name" value="ConA-like_dom_sf"/>
</dbReference>
<dbReference type="GO" id="GO:0004575">
    <property type="term" value="F:sucrose alpha-glucosidase activity"/>
    <property type="evidence" value="ECO:0007669"/>
    <property type="project" value="TreeGrafter"/>
</dbReference>
<feature type="domain" description="Glycosyl hydrolase family 32 N-terminal" evidence="5">
    <location>
        <begin position="21"/>
        <end position="325"/>
    </location>
</feature>